<dbReference type="Gene3D" id="3.40.50.2300">
    <property type="match status" value="1"/>
</dbReference>
<evidence type="ECO:0000256" key="2">
    <source>
        <dbReference type="ARBA" id="ARBA00022500"/>
    </source>
</evidence>
<evidence type="ECO:0000256" key="3">
    <source>
        <dbReference type="ARBA" id="ARBA00022801"/>
    </source>
</evidence>
<keyword evidence="7" id="KW-0597">Phosphoprotein</keyword>
<dbReference type="EC" id="3.1.1.61" evidence="4"/>
<dbReference type="InterPro" id="IPR011006">
    <property type="entry name" value="CheY-like_superfamily"/>
</dbReference>
<dbReference type="PROSITE" id="PS50122">
    <property type="entry name" value="CHEB"/>
    <property type="match status" value="1"/>
</dbReference>
<dbReference type="CDD" id="cd16432">
    <property type="entry name" value="CheB_Rec"/>
    <property type="match status" value="1"/>
</dbReference>
<keyword evidence="3 6" id="KW-0378">Hydrolase</keyword>
<dbReference type="InterPro" id="IPR000673">
    <property type="entry name" value="Sig_transdc_resp-reg_Me-estase"/>
</dbReference>
<accession>A0A2M7G706</accession>
<dbReference type="Pfam" id="PF00072">
    <property type="entry name" value="Response_reg"/>
    <property type="match status" value="1"/>
</dbReference>
<dbReference type="GO" id="GO:0006935">
    <property type="term" value="P:chemotaxis"/>
    <property type="evidence" value="ECO:0007669"/>
    <property type="project" value="UniProtKB-UniRule"/>
</dbReference>
<dbReference type="PIRSF" id="PIRSF000876">
    <property type="entry name" value="RR_chemtxs_CheB"/>
    <property type="match status" value="1"/>
</dbReference>
<dbReference type="InterPro" id="IPR035909">
    <property type="entry name" value="CheB_C"/>
</dbReference>
<dbReference type="PROSITE" id="PS50110">
    <property type="entry name" value="RESPONSE_REGULATORY"/>
    <property type="match status" value="1"/>
</dbReference>
<reference evidence="10 11" key="1">
    <citation type="submission" date="2017-09" db="EMBL/GenBank/DDBJ databases">
        <title>Depth-based differentiation of microbial function through sediment-hosted aquifers and enrichment of novel symbionts in the deep terrestrial subsurface.</title>
        <authorList>
            <person name="Probst A.J."/>
            <person name="Ladd B."/>
            <person name="Jarett J.K."/>
            <person name="Geller-Mcgrath D.E."/>
            <person name="Sieber C.M."/>
            <person name="Emerson J.B."/>
            <person name="Anantharaman K."/>
            <person name="Thomas B.C."/>
            <person name="Malmstrom R."/>
            <person name="Stieglmeier M."/>
            <person name="Klingl A."/>
            <person name="Woyke T."/>
            <person name="Ryan C.M."/>
            <person name="Banfield J.F."/>
        </authorList>
    </citation>
    <scope>NUCLEOTIDE SEQUENCE [LARGE SCALE GENOMIC DNA]</scope>
    <source>
        <strain evidence="10">CG17_big_fil_post_rev_8_21_14_2_50_48_46</strain>
    </source>
</reference>
<dbReference type="GO" id="GO:0008984">
    <property type="term" value="F:protein-glutamate methylesterase activity"/>
    <property type="evidence" value="ECO:0007669"/>
    <property type="project" value="UniProtKB-EC"/>
</dbReference>
<feature type="active site" evidence="6">
    <location>
        <position position="181"/>
    </location>
</feature>
<evidence type="ECO:0000259" key="9">
    <source>
        <dbReference type="PROSITE" id="PS50122"/>
    </source>
</evidence>
<keyword evidence="1" id="KW-0963">Cytoplasm</keyword>
<comment type="caution">
    <text evidence="10">The sequence shown here is derived from an EMBL/GenBank/DDBJ whole genome shotgun (WGS) entry which is preliminary data.</text>
</comment>
<proteinExistence type="predicted"/>
<feature type="domain" description="Response regulatory" evidence="8">
    <location>
        <begin position="8"/>
        <end position="126"/>
    </location>
</feature>
<feature type="domain" description="CheB-type methylesterase" evidence="9">
    <location>
        <begin position="169"/>
        <end position="357"/>
    </location>
</feature>
<dbReference type="CDD" id="cd17541">
    <property type="entry name" value="REC_CheB-like"/>
    <property type="match status" value="1"/>
</dbReference>
<feature type="active site" evidence="6">
    <location>
        <position position="299"/>
    </location>
</feature>
<dbReference type="AlphaFoldDB" id="A0A2M7G706"/>
<evidence type="ECO:0000313" key="10">
    <source>
        <dbReference type="EMBL" id="PIW17835.1"/>
    </source>
</evidence>
<dbReference type="InterPro" id="IPR001789">
    <property type="entry name" value="Sig_transdc_resp-reg_receiver"/>
</dbReference>
<organism evidence="10 11">
    <name type="scientific">bacterium (Candidatus Blackallbacteria) CG17_big_fil_post_rev_8_21_14_2_50_48_46</name>
    <dbReference type="NCBI Taxonomy" id="2014261"/>
    <lineage>
        <taxon>Bacteria</taxon>
        <taxon>Candidatus Blackallbacteria</taxon>
    </lineage>
</organism>
<name>A0A2M7G706_9BACT</name>
<keyword evidence="2 6" id="KW-0145">Chemotaxis</keyword>
<dbReference type="InterPro" id="IPR008248">
    <property type="entry name" value="CheB-like"/>
</dbReference>
<evidence type="ECO:0000256" key="1">
    <source>
        <dbReference type="ARBA" id="ARBA00022490"/>
    </source>
</evidence>
<feature type="modified residue" description="4-aspartylphosphate" evidence="7">
    <location>
        <position position="59"/>
    </location>
</feature>
<feature type="active site" evidence="6">
    <location>
        <position position="207"/>
    </location>
</feature>
<dbReference type="SUPFAM" id="SSF52172">
    <property type="entry name" value="CheY-like"/>
    <property type="match status" value="1"/>
</dbReference>
<sequence>MSKAKTVRVLIVEDSPVMQVFLTEIINADTRLNVLGVVPSGEKALDFLKSQPADVISMDIRLPGMDGLETTRQIMQTCPTPIVVVSSQLQNQEMDLSFDALRAGALCVLDKPVGVSHPRFEQSSRQLCTQLLIMSQVKVIRQRLGRTFAELSEKDVTAHHLHRSITVGALPDFQVLGIAASTGGPKALSTLLNQLTHFPLPILLVQHIAPHFLAGFADWLNSVTPFRVLVATEGMVPLPYHVYLAPPERHLAYQKGKITLVEDEPVSYQRPSGTVLFHSLAESLGKKAIGLVLTGMGDDGAAGLLAMRHAGAYTLAEAESTAIVYGMPAAADKLGAVCHLLPLTDLASHLQFLVKTRATRSSQRS</sequence>
<gene>
    <name evidence="10" type="ORF">COW36_07135</name>
</gene>
<dbReference type="GO" id="GO:0000156">
    <property type="term" value="F:phosphorelay response regulator activity"/>
    <property type="evidence" value="ECO:0007669"/>
    <property type="project" value="InterPro"/>
</dbReference>
<evidence type="ECO:0000259" key="8">
    <source>
        <dbReference type="PROSITE" id="PS50110"/>
    </source>
</evidence>
<dbReference type="PANTHER" id="PTHR42872">
    <property type="entry name" value="PROTEIN-GLUTAMATE METHYLESTERASE/PROTEIN-GLUTAMINE GLUTAMINASE"/>
    <property type="match status" value="1"/>
</dbReference>
<evidence type="ECO:0000256" key="7">
    <source>
        <dbReference type="PROSITE-ProRule" id="PRU00169"/>
    </source>
</evidence>
<dbReference type="EMBL" id="PFFQ01000019">
    <property type="protein sequence ID" value="PIW17835.1"/>
    <property type="molecule type" value="Genomic_DNA"/>
</dbReference>
<dbReference type="Proteomes" id="UP000231019">
    <property type="component" value="Unassembled WGS sequence"/>
</dbReference>
<dbReference type="Pfam" id="PF01339">
    <property type="entry name" value="CheB_methylest"/>
    <property type="match status" value="1"/>
</dbReference>
<evidence type="ECO:0000256" key="4">
    <source>
        <dbReference type="ARBA" id="ARBA00039140"/>
    </source>
</evidence>
<protein>
    <recommendedName>
        <fullName evidence="4">protein-glutamate methylesterase</fullName>
        <ecNumber evidence="4">3.1.1.61</ecNumber>
    </recommendedName>
</protein>
<dbReference type="SUPFAM" id="SSF52738">
    <property type="entry name" value="Methylesterase CheB, C-terminal domain"/>
    <property type="match status" value="1"/>
</dbReference>
<evidence type="ECO:0000313" key="11">
    <source>
        <dbReference type="Proteomes" id="UP000231019"/>
    </source>
</evidence>
<dbReference type="PANTHER" id="PTHR42872:SF6">
    <property type="entry name" value="PROTEIN-GLUTAMATE METHYLESTERASE_PROTEIN-GLUTAMINE GLUTAMINASE"/>
    <property type="match status" value="1"/>
</dbReference>
<dbReference type="SMART" id="SM00448">
    <property type="entry name" value="REC"/>
    <property type="match status" value="1"/>
</dbReference>
<evidence type="ECO:0000256" key="5">
    <source>
        <dbReference type="ARBA" id="ARBA00048267"/>
    </source>
</evidence>
<dbReference type="GO" id="GO:0005737">
    <property type="term" value="C:cytoplasm"/>
    <property type="evidence" value="ECO:0007669"/>
    <property type="project" value="InterPro"/>
</dbReference>
<dbReference type="NCBIfam" id="NF001965">
    <property type="entry name" value="PRK00742.1"/>
    <property type="match status" value="1"/>
</dbReference>
<comment type="catalytic activity">
    <reaction evidence="5">
        <text>[protein]-L-glutamate 5-O-methyl ester + H2O = L-glutamyl-[protein] + methanol + H(+)</text>
        <dbReference type="Rhea" id="RHEA:23236"/>
        <dbReference type="Rhea" id="RHEA-COMP:10208"/>
        <dbReference type="Rhea" id="RHEA-COMP:10311"/>
        <dbReference type="ChEBI" id="CHEBI:15377"/>
        <dbReference type="ChEBI" id="CHEBI:15378"/>
        <dbReference type="ChEBI" id="CHEBI:17790"/>
        <dbReference type="ChEBI" id="CHEBI:29973"/>
        <dbReference type="ChEBI" id="CHEBI:82795"/>
        <dbReference type="EC" id="3.1.1.61"/>
    </reaction>
</comment>
<dbReference type="Gene3D" id="3.40.50.180">
    <property type="entry name" value="Methylesterase CheB, C-terminal domain"/>
    <property type="match status" value="1"/>
</dbReference>
<evidence type="ECO:0000256" key="6">
    <source>
        <dbReference type="PROSITE-ProRule" id="PRU00050"/>
    </source>
</evidence>